<evidence type="ECO:0000256" key="4">
    <source>
        <dbReference type="ARBA" id="ARBA00022630"/>
    </source>
</evidence>
<dbReference type="KEGG" id="yli:2912476"/>
<evidence type="ECO:0000256" key="11">
    <source>
        <dbReference type="ARBA" id="ARBA00023136"/>
    </source>
</evidence>
<dbReference type="InterPro" id="IPR017927">
    <property type="entry name" value="FAD-bd_FR_type"/>
</dbReference>
<dbReference type="SFLD" id="SFLDG01168">
    <property type="entry name" value="Ferric_reductase_subgroup_(FRE"/>
    <property type="match status" value="1"/>
</dbReference>
<feature type="domain" description="FAD-binding FR-type" evidence="15">
    <location>
        <begin position="409"/>
        <end position="532"/>
    </location>
</feature>
<dbReference type="Pfam" id="PF08022">
    <property type="entry name" value="FAD_binding_8"/>
    <property type="match status" value="1"/>
</dbReference>
<keyword evidence="12" id="KW-0325">Glycoprotein</keyword>
<evidence type="ECO:0000256" key="12">
    <source>
        <dbReference type="ARBA" id="ARBA00023180"/>
    </source>
</evidence>
<evidence type="ECO:0000313" key="17">
    <source>
        <dbReference type="Proteomes" id="UP000182444"/>
    </source>
</evidence>
<dbReference type="Proteomes" id="UP000182444">
    <property type="component" value="Chromosome 1E"/>
</dbReference>
<feature type="transmembrane region" description="Helical" evidence="13">
    <location>
        <begin position="163"/>
        <end position="185"/>
    </location>
</feature>
<dbReference type="FunFam" id="3.40.50.80:FF:000057">
    <property type="entry name" value="FAD-binding domain-domain-containing protein"/>
    <property type="match status" value="1"/>
</dbReference>
<feature type="transmembrane region" description="Helical" evidence="13">
    <location>
        <begin position="235"/>
        <end position="254"/>
    </location>
</feature>
<comment type="similarity">
    <text evidence="2">Belongs to the ferric reductase (FRE) family.</text>
</comment>
<dbReference type="InterPro" id="IPR013130">
    <property type="entry name" value="Fe3_Rdtase_TM_dom"/>
</dbReference>
<dbReference type="InterPro" id="IPR051410">
    <property type="entry name" value="Ferric/Cupric_Reductase"/>
</dbReference>
<keyword evidence="9" id="KW-0560">Oxidoreductase</keyword>
<dbReference type="InterPro" id="IPR039261">
    <property type="entry name" value="FNR_nucleotide-bd"/>
</dbReference>
<dbReference type="GO" id="GO:0006826">
    <property type="term" value="P:iron ion transport"/>
    <property type="evidence" value="ECO:0007669"/>
    <property type="project" value="TreeGrafter"/>
</dbReference>
<keyword evidence="6" id="KW-0274">FAD</keyword>
<evidence type="ECO:0000256" key="13">
    <source>
        <dbReference type="SAM" id="Phobius"/>
    </source>
</evidence>
<dbReference type="InterPro" id="IPR013112">
    <property type="entry name" value="FAD-bd_8"/>
</dbReference>
<keyword evidence="10" id="KW-0406">Ion transport</keyword>
<name>A0A1D8NHK5_YARLL</name>
<proteinExistence type="inferred from homology"/>
<accession>A0A1D8NHK5</accession>
<evidence type="ECO:0000259" key="15">
    <source>
        <dbReference type="PROSITE" id="PS51384"/>
    </source>
</evidence>
<dbReference type="SFLD" id="SFLDS00052">
    <property type="entry name" value="Ferric_Reductase_Domain"/>
    <property type="match status" value="1"/>
</dbReference>
<dbReference type="PANTHER" id="PTHR32361:SF9">
    <property type="entry name" value="FERRIC REDUCTASE TRANSMEMBRANE COMPONENT 3-RELATED"/>
    <property type="match status" value="1"/>
</dbReference>
<gene>
    <name evidence="16" type="ORF">YALI1_E09884g</name>
</gene>
<organism evidence="16 17">
    <name type="scientific">Yarrowia lipolytica</name>
    <name type="common">Candida lipolytica</name>
    <dbReference type="NCBI Taxonomy" id="4952"/>
    <lineage>
        <taxon>Eukaryota</taxon>
        <taxon>Fungi</taxon>
        <taxon>Dikarya</taxon>
        <taxon>Ascomycota</taxon>
        <taxon>Saccharomycotina</taxon>
        <taxon>Dipodascomycetes</taxon>
        <taxon>Dipodascales</taxon>
        <taxon>Dipodascales incertae sedis</taxon>
        <taxon>Yarrowia</taxon>
    </lineage>
</organism>
<comment type="subcellular location">
    <subcellularLocation>
        <location evidence="1">Membrane</location>
        <topology evidence="1">Multi-pass membrane protein</topology>
    </subcellularLocation>
</comment>
<protein>
    <recommendedName>
        <fullName evidence="15">FAD-binding FR-type domain-containing protein</fullName>
    </recommendedName>
</protein>
<evidence type="ECO:0000313" key="16">
    <source>
        <dbReference type="EMBL" id="AOW05113.1"/>
    </source>
</evidence>
<keyword evidence="5 13" id="KW-0812">Transmembrane</keyword>
<feature type="transmembrane region" description="Helical" evidence="13">
    <location>
        <begin position="284"/>
        <end position="302"/>
    </location>
</feature>
<keyword evidence="4" id="KW-0285">Flavoprotein</keyword>
<evidence type="ECO:0000256" key="5">
    <source>
        <dbReference type="ARBA" id="ARBA00022692"/>
    </source>
</evidence>
<dbReference type="GO" id="GO:0005886">
    <property type="term" value="C:plasma membrane"/>
    <property type="evidence" value="ECO:0007669"/>
    <property type="project" value="TreeGrafter"/>
</dbReference>
<feature type="signal peptide" evidence="14">
    <location>
        <begin position="1"/>
        <end position="18"/>
    </location>
</feature>
<dbReference type="PROSITE" id="PS51384">
    <property type="entry name" value="FAD_FR"/>
    <property type="match status" value="1"/>
</dbReference>
<keyword evidence="11 13" id="KW-0472">Membrane</keyword>
<feature type="transmembrane region" description="Helical" evidence="13">
    <location>
        <begin position="345"/>
        <end position="368"/>
    </location>
</feature>
<evidence type="ECO:0000256" key="8">
    <source>
        <dbReference type="ARBA" id="ARBA00022989"/>
    </source>
</evidence>
<dbReference type="Pfam" id="PF01794">
    <property type="entry name" value="Ferric_reduct"/>
    <property type="match status" value="1"/>
</dbReference>
<dbReference type="InterPro" id="IPR013121">
    <property type="entry name" value="Fe_red_NAD-bd_6"/>
</dbReference>
<dbReference type="VEuPathDB" id="FungiDB:YALI1_E09884g"/>
<evidence type="ECO:0000256" key="10">
    <source>
        <dbReference type="ARBA" id="ARBA00023065"/>
    </source>
</evidence>
<dbReference type="AlphaFoldDB" id="A0A1D8NHK5"/>
<keyword evidence="14" id="KW-0732">Signal</keyword>
<evidence type="ECO:0000256" key="14">
    <source>
        <dbReference type="SAM" id="SignalP"/>
    </source>
</evidence>
<sequence length="700" mass="80080">MKVSTVLVTFLSASSASAKTYRRQDSLNNKPYWAALGCDHLIGGHYKFNFPKFDSSTVKSRKQILEEYCKVMPFIQSKLLCYQGAIEPEHYHTQVRKQIIQGCPNYLTLEMTDEWLANATKIAVEPEDPTEILYLPVPFDREHWEEEYEEVKPHYVALDYASYYGVALLAYWALVFVIGTIINFSQHALFSVYKKVGFNKFRKYVSLPALFGYKHSQPMGWDPLKMASPTRIQSLVVLGYLIMAFVLCFPSYPFDDDYEEAGPWGAQLEAFVADRTGIMSFTQAPIVFLFAGRNNLLMWLTGWSFDTFNVYHRWTSRVMMIYAIIHSCIWTWMCRHSLARDAAELYWVLGTVATIAGSLMLLQAMHVFRSRWYEIFLVLHIVFGILFVVGLWYHCWTIGWMQWVWATIAVWGFDRIIRVCRIAYCGGIVTGDFTLVDREQLIVKAEIPCSRLWSIYPGAHVYIYFLSGNKFWESHPFTIYQSPEACKNGNMTILLKAKDGITFDIVTRLVSAGGARPMKMLIEGPYGAKHPVGKYDSSIYIAGGIGITATYSYAQKVVANSVSKSIIFTWVVRGDSCLEWFGDELEYLLADPRVRVNLYITKIDKKEGLAEELAEEACELESKSPEKLSITSSNRDNLNIQHFRPHMAELLPEYLKESPGSTAIVVCGPPAMNDDVRQALCANIESKSERVDYFEESFSW</sequence>
<dbReference type="Pfam" id="PF08030">
    <property type="entry name" value="NAD_binding_6"/>
    <property type="match status" value="1"/>
</dbReference>
<dbReference type="CDD" id="cd06186">
    <property type="entry name" value="NOX_Duox_like_FAD_NADP"/>
    <property type="match status" value="1"/>
</dbReference>
<keyword evidence="8 13" id="KW-1133">Transmembrane helix</keyword>
<evidence type="ECO:0000256" key="7">
    <source>
        <dbReference type="ARBA" id="ARBA00022982"/>
    </source>
</evidence>
<evidence type="ECO:0000256" key="1">
    <source>
        <dbReference type="ARBA" id="ARBA00004141"/>
    </source>
</evidence>
<dbReference type="PANTHER" id="PTHR32361">
    <property type="entry name" value="FERRIC/CUPRIC REDUCTASE TRANSMEMBRANE COMPONENT"/>
    <property type="match status" value="1"/>
</dbReference>
<dbReference type="eggNOG" id="KOG0039">
    <property type="taxonomic scope" value="Eukaryota"/>
</dbReference>
<dbReference type="SUPFAM" id="SSF52343">
    <property type="entry name" value="Ferredoxin reductase-like, C-terminal NADP-linked domain"/>
    <property type="match status" value="1"/>
</dbReference>
<dbReference type="GO" id="GO:0015677">
    <property type="term" value="P:copper ion import"/>
    <property type="evidence" value="ECO:0007669"/>
    <property type="project" value="TreeGrafter"/>
</dbReference>
<dbReference type="GO" id="GO:0006879">
    <property type="term" value="P:intracellular iron ion homeostasis"/>
    <property type="evidence" value="ECO:0007669"/>
    <property type="project" value="TreeGrafter"/>
</dbReference>
<feature type="transmembrane region" description="Helical" evidence="13">
    <location>
        <begin position="375"/>
        <end position="394"/>
    </location>
</feature>
<evidence type="ECO:0000256" key="9">
    <source>
        <dbReference type="ARBA" id="ARBA00023002"/>
    </source>
</evidence>
<reference evidence="16 17" key="1">
    <citation type="journal article" date="2016" name="PLoS ONE">
        <title>Sequence Assembly of Yarrowia lipolytica Strain W29/CLIB89 Shows Transposable Element Diversity.</title>
        <authorList>
            <person name="Magnan C."/>
            <person name="Yu J."/>
            <person name="Chang I."/>
            <person name="Jahn E."/>
            <person name="Kanomata Y."/>
            <person name="Wu J."/>
            <person name="Zeller M."/>
            <person name="Oakes M."/>
            <person name="Baldi P."/>
            <person name="Sandmeyer S."/>
        </authorList>
    </citation>
    <scope>NUCLEOTIDE SEQUENCE [LARGE SCALE GENOMIC DNA]</scope>
    <source>
        <strain evidence="17">CLIB89(W29)</strain>
    </source>
</reference>
<dbReference type="Gene3D" id="3.40.50.80">
    <property type="entry name" value="Nucleotide-binding domain of ferredoxin-NADP reductase (FNR) module"/>
    <property type="match status" value="1"/>
</dbReference>
<evidence type="ECO:0000256" key="6">
    <source>
        <dbReference type="ARBA" id="ARBA00022827"/>
    </source>
</evidence>
<dbReference type="GeneID" id="2912476"/>
<evidence type="ECO:0000256" key="3">
    <source>
        <dbReference type="ARBA" id="ARBA00022448"/>
    </source>
</evidence>
<dbReference type="RefSeq" id="XP_503685.2">
    <property type="nucleotide sequence ID" value="XM_503685.3"/>
</dbReference>
<feature type="transmembrane region" description="Helical" evidence="13">
    <location>
        <begin position="314"/>
        <end position="333"/>
    </location>
</feature>
<keyword evidence="3" id="KW-0813">Transport</keyword>
<dbReference type="EMBL" id="CP017557">
    <property type="protein sequence ID" value="AOW05113.1"/>
    <property type="molecule type" value="Genomic_DNA"/>
</dbReference>
<keyword evidence="7" id="KW-0249">Electron transport</keyword>
<evidence type="ECO:0000256" key="2">
    <source>
        <dbReference type="ARBA" id="ARBA00006278"/>
    </source>
</evidence>
<dbReference type="GO" id="GO:0000293">
    <property type="term" value="F:ferric-chelate reductase activity"/>
    <property type="evidence" value="ECO:0007669"/>
    <property type="project" value="UniProtKB-ARBA"/>
</dbReference>
<dbReference type="VEuPathDB" id="FungiDB:YALI0_E08096g"/>
<feature type="chain" id="PRO_5030026689" description="FAD-binding FR-type domain-containing protein" evidence="14">
    <location>
        <begin position="19"/>
        <end position="700"/>
    </location>
</feature>